<dbReference type="Proteomes" id="UP000001422">
    <property type="component" value="Chromosome"/>
</dbReference>
<proteinExistence type="predicted"/>
<organism evidence="2 3">
    <name type="scientific">Parasynechococcus marenigrum (strain WH8102)</name>
    <dbReference type="NCBI Taxonomy" id="84588"/>
    <lineage>
        <taxon>Bacteria</taxon>
        <taxon>Bacillati</taxon>
        <taxon>Cyanobacteriota</taxon>
        <taxon>Cyanophyceae</taxon>
        <taxon>Synechococcales</taxon>
        <taxon>Prochlorococcaceae</taxon>
        <taxon>Parasynechococcus</taxon>
        <taxon>Parasynechococcus marenigrum</taxon>
    </lineage>
</organism>
<reference evidence="2 3" key="1">
    <citation type="journal article" date="2003" name="Nature">
        <title>The genome of a motile marine Synechococcus.</title>
        <authorList>
            <person name="Palenik B."/>
            <person name="Brahamsha B."/>
            <person name="Larimer F."/>
            <person name="Land M."/>
            <person name="Hauser L."/>
            <person name="Chain P."/>
            <person name="Lamerdin J."/>
            <person name="Regala W."/>
            <person name="Allen E.A."/>
            <person name="McCarren J."/>
            <person name="Paulsen I."/>
            <person name="Dufresne A."/>
            <person name="Partensky F."/>
            <person name="Webb E."/>
            <person name="Waterbury J."/>
        </authorList>
    </citation>
    <scope>NUCLEOTIDE SEQUENCE [LARGE SCALE GENOMIC DNA]</scope>
    <source>
        <strain evidence="2 3">WH8102</strain>
    </source>
</reference>
<keyword evidence="3" id="KW-1185">Reference proteome</keyword>
<feature type="chain" id="PRO_5004291932" evidence="1">
    <location>
        <begin position="32"/>
        <end position="115"/>
    </location>
</feature>
<protein>
    <submittedName>
        <fullName evidence="2">Uncharacterized protein</fullName>
    </submittedName>
</protein>
<evidence type="ECO:0000256" key="1">
    <source>
        <dbReference type="SAM" id="SignalP"/>
    </source>
</evidence>
<feature type="signal peptide" evidence="1">
    <location>
        <begin position="1"/>
        <end position="31"/>
    </location>
</feature>
<dbReference type="eggNOG" id="ENOG5032IIQ">
    <property type="taxonomic scope" value="Bacteria"/>
</dbReference>
<dbReference type="HOGENOM" id="CLU_2262428_0_0_3"/>
<keyword evidence="1" id="KW-0732">Signal</keyword>
<dbReference type="AlphaFoldDB" id="Q7U6G1"/>
<sequence>MDTSSLHRSCMNHSALVLVLLSSLLQGVAQANTTSREQQSVIARWTGENICKMGTERFYALPEDDVRKLFESQTSMRYNDIPLTPSESERNRITSQLTGYISAVCPKELENYRKR</sequence>
<accession>Q7U6G1</accession>
<name>Q7U6G1_PARMW</name>
<dbReference type="KEGG" id="syw:SYNW1377"/>
<gene>
    <name evidence="2" type="ordered locus">SYNW1377</name>
</gene>
<evidence type="ECO:0000313" key="3">
    <source>
        <dbReference type="Proteomes" id="UP000001422"/>
    </source>
</evidence>
<evidence type="ECO:0000313" key="2">
    <source>
        <dbReference type="EMBL" id="CAE07892.1"/>
    </source>
</evidence>
<dbReference type="EMBL" id="BX569692">
    <property type="protein sequence ID" value="CAE07892.1"/>
    <property type="molecule type" value="Genomic_DNA"/>
</dbReference>